<dbReference type="GO" id="GO:0004109">
    <property type="term" value="F:coproporphyrinogen oxidase activity"/>
    <property type="evidence" value="ECO:0007669"/>
    <property type="project" value="InterPro"/>
</dbReference>
<dbReference type="PANTHER" id="PTHR13932">
    <property type="entry name" value="COPROPORPHYRINIGEN III OXIDASE"/>
    <property type="match status" value="1"/>
</dbReference>
<dbReference type="Pfam" id="PF06969">
    <property type="entry name" value="HemN_C"/>
    <property type="match status" value="1"/>
</dbReference>
<comment type="function">
    <text evidence="13">Involved in the heme biosynthesis. Catalyzes the anaerobic oxidative decarboxylation of propionate groups of rings A and B of coproporphyrinogen III to yield the vinyl groups in protoporphyrinogen IX.</text>
</comment>
<dbReference type="NCBIfam" id="TIGR00538">
    <property type="entry name" value="hemN"/>
    <property type="match status" value="1"/>
</dbReference>
<keyword evidence="5 15" id="KW-0004">4Fe-4S</keyword>
<dbReference type="GO" id="GO:0046872">
    <property type="term" value="F:metal ion binding"/>
    <property type="evidence" value="ECO:0007669"/>
    <property type="project" value="UniProtKB-KW"/>
</dbReference>
<evidence type="ECO:0000313" key="19">
    <source>
        <dbReference type="EMBL" id="CUA86196.1"/>
    </source>
</evidence>
<dbReference type="FunFam" id="3.80.30.20:FF:000012">
    <property type="entry name" value="Coproporphyrinogen-III oxidase"/>
    <property type="match status" value="1"/>
</dbReference>
<evidence type="ECO:0000256" key="1">
    <source>
        <dbReference type="ARBA" id="ARBA00004496"/>
    </source>
</evidence>
<evidence type="ECO:0000313" key="20">
    <source>
        <dbReference type="Proteomes" id="UP000182598"/>
    </source>
</evidence>
<dbReference type="RefSeq" id="WP_055439096.1">
    <property type="nucleotide sequence ID" value="NZ_CYHB01000003.1"/>
</dbReference>
<keyword evidence="6 15" id="KW-0963">Cytoplasm</keyword>
<comment type="similarity">
    <text evidence="3 15">Belongs to the anaerobic coproporphyrinogen-III oxidase family.</text>
</comment>
<name>A0A0K6H650_9GAMM</name>
<dbReference type="GO" id="GO:0051539">
    <property type="term" value="F:4 iron, 4 sulfur cluster binding"/>
    <property type="evidence" value="ECO:0007669"/>
    <property type="project" value="UniProtKB-KW"/>
</dbReference>
<evidence type="ECO:0000259" key="18">
    <source>
        <dbReference type="PROSITE" id="PS51918"/>
    </source>
</evidence>
<comment type="subcellular location">
    <subcellularLocation>
        <location evidence="1 15">Cytoplasm</location>
    </subcellularLocation>
</comment>
<evidence type="ECO:0000256" key="2">
    <source>
        <dbReference type="ARBA" id="ARBA00004785"/>
    </source>
</evidence>
<comment type="cofactor">
    <cofactor evidence="15 17">
        <name>[4Fe-4S] cluster</name>
        <dbReference type="ChEBI" id="CHEBI:49883"/>
    </cofactor>
    <text evidence="15 17">Binds 1 [4Fe-4S] cluster. The cluster is coordinated with 3 cysteines and an exchangeable S-adenosyl-L-methionine.</text>
</comment>
<protein>
    <recommendedName>
        <fullName evidence="15">Coproporphyrinogen-III oxidase</fullName>
        <ecNumber evidence="15">1.3.98.3</ecNumber>
    </recommendedName>
</protein>
<dbReference type="Proteomes" id="UP000182598">
    <property type="component" value="Unassembled WGS sequence"/>
</dbReference>
<feature type="binding site" evidence="17">
    <location>
        <position position="67"/>
    </location>
    <ligand>
        <name>[4Fe-4S] cluster</name>
        <dbReference type="ChEBI" id="CHEBI:49883"/>
        <note>4Fe-4S-S-AdoMet</note>
    </ligand>
</feature>
<dbReference type="Gene3D" id="1.10.10.920">
    <property type="match status" value="1"/>
</dbReference>
<dbReference type="InterPro" id="IPR010723">
    <property type="entry name" value="HemN_C"/>
</dbReference>
<keyword evidence="9 15" id="KW-0560">Oxidoreductase</keyword>
<dbReference type="EC" id="1.3.98.3" evidence="15"/>
<dbReference type="PIRSF" id="PIRSF000167">
    <property type="entry name" value="HemN"/>
    <property type="match status" value="1"/>
</dbReference>
<evidence type="ECO:0000256" key="8">
    <source>
        <dbReference type="ARBA" id="ARBA00022723"/>
    </source>
</evidence>
<dbReference type="SFLD" id="SFLDG01065">
    <property type="entry name" value="anaerobic_coproporphyrinogen-I"/>
    <property type="match status" value="1"/>
</dbReference>
<dbReference type="SUPFAM" id="SSF102114">
    <property type="entry name" value="Radical SAM enzymes"/>
    <property type="match status" value="1"/>
</dbReference>
<feature type="binding site" evidence="16">
    <location>
        <position position="244"/>
    </location>
    <ligand>
        <name>S-adenosyl-L-methionine</name>
        <dbReference type="ChEBI" id="CHEBI:59789"/>
        <label>2</label>
    </ligand>
</feature>
<dbReference type="CDD" id="cd01335">
    <property type="entry name" value="Radical_SAM"/>
    <property type="match status" value="1"/>
</dbReference>
<reference evidence="20" key="1">
    <citation type="submission" date="2015-08" db="EMBL/GenBank/DDBJ databases">
        <authorList>
            <person name="Varghese N."/>
        </authorList>
    </citation>
    <scope>NUCLEOTIDE SEQUENCE [LARGE SCALE GENOMIC DNA]</scope>
    <source>
        <strain evidence="20">DSM 27808</strain>
    </source>
</reference>
<dbReference type="GO" id="GO:0051989">
    <property type="term" value="F:coproporphyrinogen dehydrogenase activity"/>
    <property type="evidence" value="ECO:0007669"/>
    <property type="project" value="UniProtKB-EC"/>
</dbReference>
<comment type="catalytic activity">
    <reaction evidence="14 15">
        <text>coproporphyrinogen III + 2 S-adenosyl-L-methionine = protoporphyrinogen IX + 2 5'-deoxyadenosine + 2 L-methionine + 2 CO2</text>
        <dbReference type="Rhea" id="RHEA:15425"/>
        <dbReference type="ChEBI" id="CHEBI:16526"/>
        <dbReference type="ChEBI" id="CHEBI:17319"/>
        <dbReference type="ChEBI" id="CHEBI:57307"/>
        <dbReference type="ChEBI" id="CHEBI:57309"/>
        <dbReference type="ChEBI" id="CHEBI:57844"/>
        <dbReference type="ChEBI" id="CHEBI:59789"/>
        <dbReference type="EC" id="1.3.98.3"/>
    </reaction>
</comment>
<feature type="binding site" evidence="16">
    <location>
        <begin position="114"/>
        <end position="115"/>
    </location>
    <ligand>
        <name>S-adenosyl-L-methionine</name>
        <dbReference type="ChEBI" id="CHEBI:59789"/>
        <label>2</label>
    </ligand>
</feature>
<evidence type="ECO:0000256" key="9">
    <source>
        <dbReference type="ARBA" id="ARBA00023002"/>
    </source>
</evidence>
<feature type="binding site" evidence="16">
    <location>
        <position position="210"/>
    </location>
    <ligand>
        <name>S-adenosyl-L-methionine</name>
        <dbReference type="ChEBI" id="CHEBI:59789"/>
        <label>2</label>
    </ligand>
</feature>
<feature type="binding site" evidence="16">
    <location>
        <position position="57"/>
    </location>
    <ligand>
        <name>S-adenosyl-L-methionine</name>
        <dbReference type="ChEBI" id="CHEBI:59789"/>
        <label>1</label>
    </ligand>
</feature>
<dbReference type="InterPro" id="IPR006638">
    <property type="entry name" value="Elp3/MiaA/NifB-like_rSAM"/>
</dbReference>
<dbReference type="InterPro" id="IPR004558">
    <property type="entry name" value="Coprogen_oxidase_HemN"/>
</dbReference>
<dbReference type="InterPro" id="IPR034505">
    <property type="entry name" value="Coproporphyrinogen-III_oxidase"/>
</dbReference>
<evidence type="ECO:0000256" key="7">
    <source>
        <dbReference type="ARBA" id="ARBA00022691"/>
    </source>
</evidence>
<keyword evidence="20" id="KW-1185">Reference proteome</keyword>
<proteinExistence type="inferred from homology"/>
<dbReference type="InterPro" id="IPR007197">
    <property type="entry name" value="rSAM"/>
</dbReference>
<comment type="pathway">
    <text evidence="2 15">Porphyrin-containing compound metabolism; protoporphyrin-IX biosynthesis; protoporphyrinogen-IX from coproporphyrinogen-III (AdoMet route): step 1/1.</text>
</comment>
<keyword evidence="8 15" id="KW-0479">Metal-binding</keyword>
<dbReference type="SMART" id="SM00729">
    <property type="entry name" value="Elp3"/>
    <property type="match status" value="1"/>
</dbReference>
<evidence type="ECO:0000256" key="4">
    <source>
        <dbReference type="ARBA" id="ARBA00011245"/>
    </source>
</evidence>
<dbReference type="EMBL" id="CYHB01000003">
    <property type="protein sequence ID" value="CUA86196.1"/>
    <property type="molecule type" value="Genomic_DNA"/>
</dbReference>
<dbReference type="SFLD" id="SFLDS00029">
    <property type="entry name" value="Radical_SAM"/>
    <property type="match status" value="1"/>
</dbReference>
<dbReference type="UniPathway" id="UPA00251">
    <property type="reaction ID" value="UER00323"/>
</dbReference>
<dbReference type="OrthoDB" id="9808022at2"/>
<evidence type="ECO:0000256" key="5">
    <source>
        <dbReference type="ARBA" id="ARBA00022485"/>
    </source>
</evidence>
<evidence type="ECO:0000256" key="14">
    <source>
        <dbReference type="ARBA" id="ARBA00048321"/>
    </source>
</evidence>
<evidence type="ECO:0000256" key="12">
    <source>
        <dbReference type="ARBA" id="ARBA00023244"/>
    </source>
</evidence>
<evidence type="ECO:0000256" key="16">
    <source>
        <dbReference type="PIRSR" id="PIRSR000167-1"/>
    </source>
</evidence>
<feature type="binding site" evidence="16">
    <location>
        <position position="185"/>
    </location>
    <ligand>
        <name>S-adenosyl-L-methionine</name>
        <dbReference type="ChEBI" id="CHEBI:59789"/>
        <label>2</label>
    </ligand>
</feature>
<keyword evidence="12 15" id="KW-0627">Porphyrin biosynthesis</keyword>
<evidence type="ECO:0000256" key="10">
    <source>
        <dbReference type="ARBA" id="ARBA00023004"/>
    </source>
</evidence>
<dbReference type="InterPro" id="IPR023404">
    <property type="entry name" value="rSAM_horseshoe"/>
</dbReference>
<feature type="domain" description="Radical SAM core" evidence="18">
    <location>
        <begin position="48"/>
        <end position="281"/>
    </location>
</feature>
<dbReference type="GO" id="GO:0005737">
    <property type="term" value="C:cytoplasm"/>
    <property type="evidence" value="ECO:0007669"/>
    <property type="project" value="UniProtKB-SubCell"/>
</dbReference>
<feature type="binding site" evidence="16">
    <location>
        <position position="173"/>
    </location>
    <ligand>
        <name>S-adenosyl-L-methionine</name>
        <dbReference type="ChEBI" id="CHEBI:59789"/>
        <label>2</label>
    </ligand>
</feature>
<feature type="binding site" evidence="16">
    <location>
        <position position="146"/>
    </location>
    <ligand>
        <name>S-adenosyl-L-methionine</name>
        <dbReference type="ChEBI" id="CHEBI:59789"/>
        <label>1</label>
    </ligand>
</feature>
<keyword evidence="7 15" id="KW-0949">S-adenosyl-L-methionine</keyword>
<organism evidence="19 20">
    <name type="scientific">Pseudidiomarina woesei</name>
    <dbReference type="NCBI Taxonomy" id="1381080"/>
    <lineage>
        <taxon>Bacteria</taxon>
        <taxon>Pseudomonadati</taxon>
        <taxon>Pseudomonadota</taxon>
        <taxon>Gammaproteobacteria</taxon>
        <taxon>Alteromonadales</taxon>
        <taxon>Idiomarinaceae</taxon>
        <taxon>Pseudidiomarina</taxon>
    </lineage>
</organism>
<evidence type="ECO:0000256" key="6">
    <source>
        <dbReference type="ARBA" id="ARBA00022490"/>
    </source>
</evidence>
<evidence type="ECO:0000256" key="3">
    <source>
        <dbReference type="ARBA" id="ARBA00005493"/>
    </source>
</evidence>
<keyword evidence="10 15" id="KW-0408">Iron</keyword>
<evidence type="ECO:0000256" key="13">
    <source>
        <dbReference type="ARBA" id="ARBA00024295"/>
    </source>
</evidence>
<dbReference type="PANTHER" id="PTHR13932:SF6">
    <property type="entry name" value="OXYGEN-INDEPENDENT COPROPORPHYRINOGEN III OXIDASE"/>
    <property type="match status" value="1"/>
</dbReference>
<feature type="binding site" evidence="16">
    <location>
        <position position="113"/>
    </location>
    <ligand>
        <name>S-adenosyl-L-methionine</name>
        <dbReference type="ChEBI" id="CHEBI:59789"/>
        <label>1</label>
    </ligand>
</feature>
<sequence length="459" mass="51941">MTSSANQIVWSQELIDKYNINGPRYTSYPTALALHNKFPLSTMEQTLANAPDELSLYIHLPFCIKLCYYCGCNKVITRHQHKADIYLDYLAKEMAMYKALLGQRKFESVHMGGGTPTFLSETQLSRLMDLLHEHFDFTADAEWSIEIDPRSCSDDKLRHLRKLGFDRVSYGVQDFDTKVQIAINRVQDTDMIKHQVALSKELGFRSINLDLIYGLPYQRPETFAASIDQVIELNPDRVSLFSYAHLPSRFAGQRKIDESSLPTAPIKLELLQLGITKFTAAGYQFIGMDHFAKTDDTLAQAQQRGKLQRNFQGYTTSGQDALLGIGASSISQIDGVLWQNVKELPSYYKAIDSGTLPIVKGFELNGDDKLRAALISQVICHFDLDIQAFAKEWNIESFWTYFADAKRKLAPFVEDGLVELDDNSLKVTTLGRLWVRSICACFDAYLDDSATAPRYSKVV</sequence>
<dbReference type="Pfam" id="PF04055">
    <property type="entry name" value="Radical_SAM"/>
    <property type="match status" value="1"/>
</dbReference>
<dbReference type="InterPro" id="IPR058240">
    <property type="entry name" value="rSAM_sf"/>
</dbReference>
<dbReference type="GO" id="GO:0006782">
    <property type="term" value="P:protoporphyrinogen IX biosynthetic process"/>
    <property type="evidence" value="ECO:0007669"/>
    <property type="project" value="UniProtKB-UniPathway"/>
</dbReference>
<feature type="binding site" evidence="16">
    <location>
        <begin position="69"/>
        <end position="71"/>
    </location>
    <ligand>
        <name>S-adenosyl-L-methionine</name>
        <dbReference type="ChEBI" id="CHEBI:59789"/>
        <label>2</label>
    </ligand>
</feature>
<keyword evidence="11 15" id="KW-0411">Iron-sulfur</keyword>
<dbReference type="PROSITE" id="PS51918">
    <property type="entry name" value="RADICAL_SAM"/>
    <property type="match status" value="1"/>
</dbReference>
<accession>A0A0K6H650</accession>
<dbReference type="Gene3D" id="3.80.30.20">
    <property type="entry name" value="tm_1862 like domain"/>
    <property type="match status" value="1"/>
</dbReference>
<evidence type="ECO:0000256" key="17">
    <source>
        <dbReference type="PIRSR" id="PIRSR000167-2"/>
    </source>
</evidence>
<feature type="binding site" evidence="17">
    <location>
        <position position="70"/>
    </location>
    <ligand>
        <name>[4Fe-4S] cluster</name>
        <dbReference type="ChEBI" id="CHEBI:49883"/>
        <note>4Fe-4S-S-AdoMet</note>
    </ligand>
</feature>
<dbReference type="SFLD" id="SFLDF00277">
    <property type="entry name" value="oxygen-independent_coproporphy"/>
    <property type="match status" value="1"/>
</dbReference>
<dbReference type="AlphaFoldDB" id="A0A0K6H650"/>
<feature type="binding site" evidence="17">
    <location>
        <position position="63"/>
    </location>
    <ligand>
        <name>[4Fe-4S] cluster</name>
        <dbReference type="ChEBI" id="CHEBI:49883"/>
        <note>4Fe-4S-S-AdoMet</note>
    </ligand>
</feature>
<gene>
    <name evidence="19" type="ORF">Ga0061064_1440</name>
</gene>
<evidence type="ECO:0000256" key="11">
    <source>
        <dbReference type="ARBA" id="ARBA00023014"/>
    </source>
</evidence>
<comment type="subunit">
    <text evidence="4">Monomer.</text>
</comment>
<evidence type="ECO:0000256" key="15">
    <source>
        <dbReference type="PIRNR" id="PIRNR000167"/>
    </source>
</evidence>
<feature type="binding site" evidence="16">
    <location>
        <position position="330"/>
    </location>
    <ligand>
        <name>S-adenosyl-L-methionine</name>
        <dbReference type="ChEBI" id="CHEBI:59789"/>
        <label>1</label>
    </ligand>
</feature>